<organism evidence="9 10">
    <name type="scientific">Paramecium sonneborni</name>
    <dbReference type="NCBI Taxonomy" id="65129"/>
    <lineage>
        <taxon>Eukaryota</taxon>
        <taxon>Sar</taxon>
        <taxon>Alveolata</taxon>
        <taxon>Ciliophora</taxon>
        <taxon>Intramacronucleata</taxon>
        <taxon>Oligohymenophorea</taxon>
        <taxon>Peniculida</taxon>
        <taxon>Parameciidae</taxon>
        <taxon>Paramecium</taxon>
    </lineage>
</organism>
<feature type="compositionally biased region" description="Low complexity" evidence="7">
    <location>
        <begin position="360"/>
        <end position="389"/>
    </location>
</feature>
<evidence type="ECO:0000256" key="3">
    <source>
        <dbReference type="ARBA" id="ARBA00022741"/>
    </source>
</evidence>
<keyword evidence="4" id="KW-0418">Kinase</keyword>
<evidence type="ECO:0000313" key="9">
    <source>
        <dbReference type="EMBL" id="CAD8093051.1"/>
    </source>
</evidence>
<dbReference type="PANTHER" id="PTHR24345">
    <property type="entry name" value="SERINE/THREONINE-PROTEIN KINASE PLK"/>
    <property type="match status" value="1"/>
</dbReference>
<gene>
    <name evidence="9" type="ORF">PSON_ATCC_30995.1.T0600070</name>
</gene>
<dbReference type="InterPro" id="IPR008271">
    <property type="entry name" value="Ser/Thr_kinase_AS"/>
</dbReference>
<dbReference type="Proteomes" id="UP000692954">
    <property type="component" value="Unassembled WGS sequence"/>
</dbReference>
<feature type="coiled-coil region" evidence="6">
    <location>
        <begin position="452"/>
        <end position="562"/>
    </location>
</feature>
<evidence type="ECO:0000256" key="1">
    <source>
        <dbReference type="ARBA" id="ARBA00022527"/>
    </source>
</evidence>
<protein>
    <recommendedName>
        <fullName evidence="8">Protein kinase domain-containing protein</fullName>
    </recommendedName>
</protein>
<proteinExistence type="predicted"/>
<sequence length="583" mass="68740">MAQQNYINPRGLINSVIPAPIKQYEKREFYLTKLLGEGGEGFVVAAKPINWNLNKDIAMKFQIKRKQAEESFIKDLMAYQQQHDNNFWTSSGMVQIIEIFQYQNYHVLLMELGTQDLYAYIKNKPNLSNKNRFQICYQLLRPIYYLHSQNLFHRDIKPENFILVGDQFKLIDFGLVKRTVSDYSNQTIGVGSLFYQAPELIEKNNQYDQKVDIWALACVMYEVLTGESFFTNNSQQDFLTQLTQYKSQKEQFLKKIDLLKIPQECQTIMKKMFDPDSSQRSSIVEIAEIFKRNKDYDPDQINNKNCNLTLSSRPNQLYSKQQNPNQLLQTQIQQTLQSQQFLCNQIPTQQSQQVLNASIPTQQPQSKQQQSIQQFQQQPNLQAPQPKQQMTQSNVDLDQFCQQILEVLKKKVHLDNTPKNQDSEEDVDFKEAEQAMVGTLQQLKDKVKIKNDQKNQNLIEKHQQECSKLKEELNQNEQKLKAQKELLIEKDKEAADNSNQIQDLNQKIKKLEDANEKLQEENQQLSQNIKQCKEQQKFMDILKEMEKRYEDYKKEKEQNQERDQIEQFLINFAETLSKDYNLN</sequence>
<evidence type="ECO:0000256" key="2">
    <source>
        <dbReference type="ARBA" id="ARBA00022679"/>
    </source>
</evidence>
<dbReference type="PANTHER" id="PTHR24345:SF91">
    <property type="entry name" value="SERINE_THREONINE-PROTEIN KINASE PLK4"/>
    <property type="match status" value="1"/>
</dbReference>
<evidence type="ECO:0000256" key="5">
    <source>
        <dbReference type="ARBA" id="ARBA00022840"/>
    </source>
</evidence>
<dbReference type="OrthoDB" id="312396at2759"/>
<keyword evidence="6" id="KW-0175">Coiled coil</keyword>
<dbReference type="Pfam" id="PF00069">
    <property type="entry name" value="Pkinase"/>
    <property type="match status" value="1"/>
</dbReference>
<dbReference type="PROSITE" id="PS00108">
    <property type="entry name" value="PROTEIN_KINASE_ST"/>
    <property type="match status" value="1"/>
</dbReference>
<keyword evidence="5" id="KW-0067">ATP-binding</keyword>
<keyword evidence="1" id="KW-0723">Serine/threonine-protein kinase</keyword>
<dbReference type="EMBL" id="CAJJDN010000060">
    <property type="protein sequence ID" value="CAD8093051.1"/>
    <property type="molecule type" value="Genomic_DNA"/>
</dbReference>
<dbReference type="SMART" id="SM00220">
    <property type="entry name" value="S_TKc"/>
    <property type="match status" value="1"/>
</dbReference>
<accession>A0A8S1NS31</accession>
<feature type="region of interest" description="Disordered" evidence="7">
    <location>
        <begin position="359"/>
        <end position="393"/>
    </location>
</feature>
<keyword evidence="2" id="KW-0808">Transferase</keyword>
<dbReference type="InterPro" id="IPR000719">
    <property type="entry name" value="Prot_kinase_dom"/>
</dbReference>
<name>A0A8S1NS31_9CILI</name>
<evidence type="ECO:0000256" key="6">
    <source>
        <dbReference type="SAM" id="Coils"/>
    </source>
</evidence>
<evidence type="ECO:0000259" key="8">
    <source>
        <dbReference type="PROSITE" id="PS50011"/>
    </source>
</evidence>
<dbReference type="GO" id="GO:0004674">
    <property type="term" value="F:protein serine/threonine kinase activity"/>
    <property type="evidence" value="ECO:0007669"/>
    <property type="project" value="UniProtKB-KW"/>
</dbReference>
<dbReference type="AlphaFoldDB" id="A0A8S1NS31"/>
<keyword evidence="3" id="KW-0547">Nucleotide-binding</keyword>
<dbReference type="PROSITE" id="PS50011">
    <property type="entry name" value="PROTEIN_KINASE_DOM"/>
    <property type="match status" value="1"/>
</dbReference>
<evidence type="ECO:0000256" key="4">
    <source>
        <dbReference type="ARBA" id="ARBA00022777"/>
    </source>
</evidence>
<evidence type="ECO:0000313" key="10">
    <source>
        <dbReference type="Proteomes" id="UP000692954"/>
    </source>
</evidence>
<dbReference type="CDD" id="cd14014">
    <property type="entry name" value="STKc_PknB_like"/>
    <property type="match status" value="1"/>
</dbReference>
<comment type="caution">
    <text evidence="9">The sequence shown here is derived from an EMBL/GenBank/DDBJ whole genome shotgun (WGS) entry which is preliminary data.</text>
</comment>
<keyword evidence="10" id="KW-1185">Reference proteome</keyword>
<dbReference type="GO" id="GO:0005524">
    <property type="term" value="F:ATP binding"/>
    <property type="evidence" value="ECO:0007669"/>
    <property type="project" value="UniProtKB-KW"/>
</dbReference>
<feature type="domain" description="Protein kinase" evidence="8">
    <location>
        <begin position="29"/>
        <end position="290"/>
    </location>
</feature>
<reference evidence="9" key="1">
    <citation type="submission" date="2021-01" db="EMBL/GenBank/DDBJ databases">
        <authorList>
            <consortium name="Genoscope - CEA"/>
            <person name="William W."/>
        </authorList>
    </citation>
    <scope>NUCLEOTIDE SEQUENCE</scope>
</reference>
<dbReference type="GO" id="GO:0005634">
    <property type="term" value="C:nucleus"/>
    <property type="evidence" value="ECO:0007669"/>
    <property type="project" value="TreeGrafter"/>
</dbReference>
<evidence type="ECO:0000256" key="7">
    <source>
        <dbReference type="SAM" id="MobiDB-lite"/>
    </source>
</evidence>